<comment type="caution">
    <text evidence="2">The sequence shown here is derived from an EMBL/GenBank/DDBJ whole genome shotgun (WGS) entry which is preliminary data.</text>
</comment>
<keyword evidence="3" id="KW-1185">Reference proteome</keyword>
<dbReference type="EMBL" id="BPLR01014926">
    <property type="protein sequence ID" value="GIY72292.1"/>
    <property type="molecule type" value="Genomic_DNA"/>
</dbReference>
<organism evidence="2 3">
    <name type="scientific">Caerostris extrusa</name>
    <name type="common">Bark spider</name>
    <name type="synonym">Caerostris bankana</name>
    <dbReference type="NCBI Taxonomy" id="172846"/>
    <lineage>
        <taxon>Eukaryota</taxon>
        <taxon>Metazoa</taxon>
        <taxon>Ecdysozoa</taxon>
        <taxon>Arthropoda</taxon>
        <taxon>Chelicerata</taxon>
        <taxon>Arachnida</taxon>
        <taxon>Araneae</taxon>
        <taxon>Araneomorphae</taxon>
        <taxon>Entelegynae</taxon>
        <taxon>Araneoidea</taxon>
        <taxon>Araneidae</taxon>
        <taxon>Caerostris</taxon>
    </lineage>
</organism>
<evidence type="ECO:0000313" key="2">
    <source>
        <dbReference type="EMBL" id="GIY72292.1"/>
    </source>
</evidence>
<name>A0AAV4VPI5_CAEEX</name>
<dbReference type="Proteomes" id="UP001054945">
    <property type="component" value="Unassembled WGS sequence"/>
</dbReference>
<reference evidence="2 3" key="1">
    <citation type="submission" date="2021-06" db="EMBL/GenBank/DDBJ databases">
        <title>Caerostris extrusa draft genome.</title>
        <authorList>
            <person name="Kono N."/>
            <person name="Arakawa K."/>
        </authorList>
    </citation>
    <scope>NUCLEOTIDE SEQUENCE [LARGE SCALE GENOMIC DNA]</scope>
</reference>
<evidence type="ECO:0000256" key="1">
    <source>
        <dbReference type="SAM" id="SignalP"/>
    </source>
</evidence>
<dbReference type="AlphaFoldDB" id="A0AAV4VPI5"/>
<evidence type="ECO:0008006" key="4">
    <source>
        <dbReference type="Google" id="ProtNLM"/>
    </source>
</evidence>
<protein>
    <recommendedName>
        <fullName evidence="4">Secreted protein</fullName>
    </recommendedName>
</protein>
<gene>
    <name evidence="2" type="ORF">CEXT_184501</name>
</gene>
<accession>A0AAV4VPI5</accession>
<sequence length="66" mass="7148">MSCSVQVLMSFSILLAHTPVLQVCSVFLRVRLFLRPSSCLPNAPTTGLSKYQTGNIGKTPVPVEGR</sequence>
<feature type="chain" id="PRO_5043629792" description="Secreted protein" evidence="1">
    <location>
        <begin position="17"/>
        <end position="66"/>
    </location>
</feature>
<keyword evidence="1" id="KW-0732">Signal</keyword>
<evidence type="ECO:0000313" key="3">
    <source>
        <dbReference type="Proteomes" id="UP001054945"/>
    </source>
</evidence>
<feature type="signal peptide" evidence="1">
    <location>
        <begin position="1"/>
        <end position="16"/>
    </location>
</feature>
<proteinExistence type="predicted"/>